<evidence type="ECO:0000313" key="2">
    <source>
        <dbReference type="EMBL" id="SFC32585.1"/>
    </source>
</evidence>
<dbReference type="PANTHER" id="PTHR37316:SF3">
    <property type="entry name" value="TEICHOIC ACID GLYCEROL-PHOSPHATE TRANSFERASE"/>
    <property type="match status" value="1"/>
</dbReference>
<protein>
    <submittedName>
        <fullName evidence="2">CDP-Glycerol:Poly(Glycerophosphate) glycerophosphotransferase</fullName>
    </submittedName>
</protein>
<dbReference type="STRING" id="402385.SAMN05421848_1074"/>
<evidence type="ECO:0000256" key="1">
    <source>
        <dbReference type="SAM" id="Phobius"/>
    </source>
</evidence>
<dbReference type="InterPro" id="IPR043148">
    <property type="entry name" value="TagF_C"/>
</dbReference>
<reference evidence="3" key="1">
    <citation type="submission" date="2016-10" db="EMBL/GenBank/DDBJ databases">
        <authorList>
            <person name="Varghese N."/>
            <person name="Submissions S."/>
        </authorList>
    </citation>
    <scope>NUCLEOTIDE SEQUENCE [LARGE SCALE GENOMIC DNA]</scope>
    <source>
        <strain evidence="3">DSM 23439</strain>
    </source>
</reference>
<dbReference type="PANTHER" id="PTHR37316">
    <property type="entry name" value="TEICHOIC ACID GLYCEROL-PHOSPHATE PRIMASE"/>
    <property type="match status" value="1"/>
</dbReference>
<organism evidence="2 3">
    <name type="scientific">Kushneria avicenniae</name>
    <dbReference type="NCBI Taxonomy" id="402385"/>
    <lineage>
        <taxon>Bacteria</taxon>
        <taxon>Pseudomonadati</taxon>
        <taxon>Pseudomonadota</taxon>
        <taxon>Gammaproteobacteria</taxon>
        <taxon>Oceanospirillales</taxon>
        <taxon>Halomonadaceae</taxon>
        <taxon>Kushneria</taxon>
    </lineage>
</organism>
<dbReference type="InterPro" id="IPR007554">
    <property type="entry name" value="Glycerophosphate_synth"/>
</dbReference>
<keyword evidence="1" id="KW-0472">Membrane</keyword>
<keyword evidence="1" id="KW-1133">Transmembrane helix</keyword>
<dbReference type="InterPro" id="IPR051612">
    <property type="entry name" value="Teichoic_Acid_Biosynth"/>
</dbReference>
<dbReference type="GO" id="GO:0047355">
    <property type="term" value="F:CDP-glycerol glycerophosphotransferase activity"/>
    <property type="evidence" value="ECO:0007669"/>
    <property type="project" value="InterPro"/>
</dbReference>
<keyword evidence="3" id="KW-1185">Reference proteome</keyword>
<dbReference type="Proteomes" id="UP000199046">
    <property type="component" value="Unassembled WGS sequence"/>
</dbReference>
<gene>
    <name evidence="2" type="ORF">SAMN05421848_1074</name>
</gene>
<feature type="transmembrane region" description="Helical" evidence="1">
    <location>
        <begin position="12"/>
        <end position="32"/>
    </location>
</feature>
<feature type="transmembrane region" description="Helical" evidence="1">
    <location>
        <begin position="38"/>
        <end position="56"/>
    </location>
</feature>
<feature type="transmembrane region" description="Helical" evidence="1">
    <location>
        <begin position="99"/>
        <end position="123"/>
    </location>
</feature>
<dbReference type="Gene3D" id="3.40.50.12580">
    <property type="match status" value="1"/>
</dbReference>
<dbReference type="AlphaFoldDB" id="A0A1I1I993"/>
<accession>A0A1I1I993</accession>
<keyword evidence="2" id="KW-0808">Transferase</keyword>
<sequence>MQVLNGKFKNFLGSYKTLMFISLLSLLPAMLWQGEISAGAYFAALAVLAFQYVLSVHGRIHTLCLPLERLTDGGDHLYGTFNKRWYRPTARKLARTSALCPLITAISGSLGIIYLVVLVAFYLPRGLYLFNLMRNTEKIRERQWQYLLDEKPQVAVHMAGTQNVAYQINQWLPVLEKMPFQIVIVLREKHIHRSMLPTSLPVFFAKTLRELEHFETAGIKTVLYPANPQKNAQFLRLHTMSHFFINHGESDKAVNQSKMLLAYDKLLVGGPMAERRLRGSGLRLHDGQVVHVGRPQTELRLDKISPHATQTNITVLYAPTWEGFTEDSNYSSVSDFGIALLESLVGSSNIRVIFKPHPWTGSVNGATARAYQQMQAICAKHDFQHAGSDHDLYDLMNQSDILISDVSSVMNEYLYTEKPIIMTNTRHLDEKMLHEQFPSSCAAYILSTGEAGLSLLQRIDSHDSMVDRRRQVCNDSLGDFPGGSLERFSEVIMQSLSRTTQPPSTNGEVGA</sequence>
<name>A0A1I1I993_9GAMM</name>
<dbReference type="GO" id="GO:0016020">
    <property type="term" value="C:membrane"/>
    <property type="evidence" value="ECO:0007669"/>
    <property type="project" value="InterPro"/>
</dbReference>
<dbReference type="Pfam" id="PF04464">
    <property type="entry name" value="Glyphos_transf"/>
    <property type="match status" value="1"/>
</dbReference>
<proteinExistence type="predicted"/>
<dbReference type="EMBL" id="FOLY01000002">
    <property type="protein sequence ID" value="SFC32585.1"/>
    <property type="molecule type" value="Genomic_DNA"/>
</dbReference>
<evidence type="ECO:0000313" key="3">
    <source>
        <dbReference type="Proteomes" id="UP000199046"/>
    </source>
</evidence>
<dbReference type="SUPFAM" id="SSF53756">
    <property type="entry name" value="UDP-Glycosyltransferase/glycogen phosphorylase"/>
    <property type="match status" value="1"/>
</dbReference>
<keyword evidence="1" id="KW-0812">Transmembrane</keyword>